<organism evidence="1 2">
    <name type="scientific">Acetobacter aceti</name>
    <dbReference type="NCBI Taxonomy" id="435"/>
    <lineage>
        <taxon>Bacteria</taxon>
        <taxon>Pseudomonadati</taxon>
        <taxon>Pseudomonadota</taxon>
        <taxon>Alphaproteobacteria</taxon>
        <taxon>Acetobacterales</taxon>
        <taxon>Acetobacteraceae</taxon>
        <taxon>Acetobacter</taxon>
        <taxon>Acetobacter subgen. Acetobacter</taxon>
    </lineage>
</organism>
<dbReference type="Proteomes" id="UP000515220">
    <property type="component" value="Chromosome"/>
</dbReference>
<evidence type="ECO:0000313" key="1">
    <source>
        <dbReference type="EMBL" id="BCI68603.1"/>
    </source>
</evidence>
<proteinExistence type="predicted"/>
<dbReference type="EMBL" id="AP023326">
    <property type="protein sequence ID" value="BCI68603.1"/>
    <property type="molecule type" value="Genomic_DNA"/>
</dbReference>
<dbReference type="AlphaFoldDB" id="A0A6S6PMR0"/>
<name>A0A6S6PMR0_ACEAC</name>
<sequence>MAAELHFTEKPFTLHLLLECLKSLIDIIVANENLHWLVVSRKNLLTSVMLGS</sequence>
<accession>A0A6S6PMR0</accession>
<evidence type="ECO:0000313" key="2">
    <source>
        <dbReference type="Proteomes" id="UP000515220"/>
    </source>
</evidence>
<gene>
    <name evidence="1" type="ORF">AAJCM20276_32270</name>
</gene>
<reference evidence="1 2" key="1">
    <citation type="submission" date="2020-07" db="EMBL/GenBank/DDBJ databases">
        <title>Complete Genome Sequence of an acetic acid bacterium, Acetobacter aceti JCM20276.</title>
        <authorList>
            <person name="Hirose Y."/>
            <person name="Mihara H."/>
        </authorList>
    </citation>
    <scope>NUCLEOTIDE SEQUENCE [LARGE SCALE GENOMIC DNA]</scope>
    <source>
        <strain evidence="1 2">JCM20276</strain>
    </source>
</reference>
<protein>
    <submittedName>
        <fullName evidence="1">Uncharacterized protein</fullName>
    </submittedName>
</protein>